<keyword evidence="5" id="KW-1185">Reference proteome</keyword>
<protein>
    <submittedName>
        <fullName evidence="4">NADH:flavin oxidoreductase</fullName>
    </submittedName>
</protein>
<feature type="domain" description="NADH:flavin oxidoreductase/NADH oxidase N-terminal" evidence="3">
    <location>
        <begin position="19"/>
        <end position="351"/>
    </location>
</feature>
<dbReference type="Pfam" id="PF00724">
    <property type="entry name" value="Oxidored_FMN"/>
    <property type="match status" value="1"/>
</dbReference>
<dbReference type="Proteomes" id="UP000596857">
    <property type="component" value="Unassembled WGS sequence"/>
</dbReference>
<dbReference type="EMBL" id="WHOB01000043">
    <property type="protein sequence ID" value="NOU80374.1"/>
    <property type="molecule type" value="Genomic_DNA"/>
</dbReference>
<keyword evidence="1" id="KW-0285">Flavoprotein</keyword>
<dbReference type="Gene3D" id="3.20.20.70">
    <property type="entry name" value="Aldolase class I"/>
    <property type="match status" value="1"/>
</dbReference>
<name>A0ABX1YL21_9BACL</name>
<gene>
    <name evidence="4" type="ORF">GC101_16010</name>
</gene>
<dbReference type="InterPro" id="IPR051799">
    <property type="entry name" value="NADH_flavin_oxidoreductase"/>
</dbReference>
<evidence type="ECO:0000313" key="4">
    <source>
        <dbReference type="EMBL" id="NOU80374.1"/>
    </source>
</evidence>
<keyword evidence="2" id="KW-0560">Oxidoreductase</keyword>
<comment type="caution">
    <text evidence="4">The sequence shown here is derived from an EMBL/GenBank/DDBJ whole genome shotgun (WGS) entry which is preliminary data.</text>
</comment>
<organism evidence="4 5">
    <name type="scientific">Paenibacillus phytohabitans</name>
    <dbReference type="NCBI Taxonomy" id="2654978"/>
    <lineage>
        <taxon>Bacteria</taxon>
        <taxon>Bacillati</taxon>
        <taxon>Bacillota</taxon>
        <taxon>Bacilli</taxon>
        <taxon>Bacillales</taxon>
        <taxon>Paenibacillaceae</taxon>
        <taxon>Paenibacillus</taxon>
    </lineage>
</organism>
<dbReference type="PANTHER" id="PTHR43656">
    <property type="entry name" value="BINDING OXIDOREDUCTASE, PUTATIVE (AFU_ORTHOLOGUE AFUA_2G08260)-RELATED"/>
    <property type="match status" value="1"/>
</dbReference>
<evidence type="ECO:0000256" key="1">
    <source>
        <dbReference type="ARBA" id="ARBA00022630"/>
    </source>
</evidence>
<evidence type="ECO:0000256" key="2">
    <source>
        <dbReference type="ARBA" id="ARBA00023002"/>
    </source>
</evidence>
<evidence type="ECO:0000313" key="5">
    <source>
        <dbReference type="Proteomes" id="UP000596857"/>
    </source>
</evidence>
<dbReference type="CDD" id="cd02803">
    <property type="entry name" value="OYE_like_FMN_family"/>
    <property type="match status" value="1"/>
</dbReference>
<proteinExistence type="predicted"/>
<sequence length="403" mass="44949">MGDLLMSRQHYKVYSEGRIGNLVMKNRLVRSATGESQMSTDGKISQSVLQVYKDLALGGVGTIVTGAMAATPTAKRTEGQYCIYDDDFIPEVAKIAHTVHETDPECIVIAQLNHPGRQVHHYVTADCIAPSAVESPILIKKARELQPDEIGQIIQYFANAIIRVQKAGFDGVQFHAAHGYLLSSFLSPYTNRRTDRYGGSVQKRANIIRDIVALAREEVGDFPILIKLNCDDHVEGGINKDNFPELLDEIATTGVDAIEVSGGMWDCLVRTEDELGFTPVPIPEARTKIGALAKQSYYYDYIKDIRLSIPLILVGGHRNIERMEEIAQNGNADFLSLCRPLISEPDLPNRWLHGEGLTRADCISCNACLLVLRKEFCCPYKKYGKLKELYLATNAENWRETFK</sequence>
<dbReference type="InterPro" id="IPR001155">
    <property type="entry name" value="OxRdtase_FMN_N"/>
</dbReference>
<dbReference type="SUPFAM" id="SSF51395">
    <property type="entry name" value="FMN-linked oxidoreductases"/>
    <property type="match status" value="1"/>
</dbReference>
<dbReference type="PANTHER" id="PTHR43656:SF2">
    <property type="entry name" value="BINDING OXIDOREDUCTASE, PUTATIVE (AFU_ORTHOLOGUE AFUA_2G08260)-RELATED"/>
    <property type="match status" value="1"/>
</dbReference>
<evidence type="ECO:0000259" key="3">
    <source>
        <dbReference type="Pfam" id="PF00724"/>
    </source>
</evidence>
<reference evidence="4 5" key="1">
    <citation type="submission" date="2019-10" db="EMBL/GenBank/DDBJ databases">
        <title>Description of Paenibacillus terricola sp. nov.</title>
        <authorList>
            <person name="Carlier A."/>
            <person name="Qi S."/>
        </authorList>
    </citation>
    <scope>NUCLEOTIDE SEQUENCE [LARGE SCALE GENOMIC DNA]</scope>
    <source>
        <strain evidence="4 5">LMG 31459</strain>
    </source>
</reference>
<dbReference type="InterPro" id="IPR013785">
    <property type="entry name" value="Aldolase_TIM"/>
</dbReference>
<accession>A0ABX1YL21</accession>